<dbReference type="STRING" id="28573.A0A0U1LQ40"/>
<evidence type="ECO:0000313" key="3">
    <source>
        <dbReference type="Proteomes" id="UP000054383"/>
    </source>
</evidence>
<dbReference type="EMBL" id="CVMT01000001">
    <property type="protein sequence ID" value="CRG84332.1"/>
    <property type="molecule type" value="Genomic_DNA"/>
</dbReference>
<gene>
    <name evidence="2" type="ORF">PISL3812_01629</name>
</gene>
<evidence type="ECO:0000313" key="2">
    <source>
        <dbReference type="EMBL" id="CRG84332.1"/>
    </source>
</evidence>
<feature type="domain" description="HNH nuclease" evidence="1">
    <location>
        <begin position="48"/>
        <end position="163"/>
    </location>
</feature>
<protein>
    <recommendedName>
        <fullName evidence="1">HNH nuclease domain-containing protein</fullName>
    </recommendedName>
</protein>
<reference evidence="2 3" key="1">
    <citation type="submission" date="2015-04" db="EMBL/GenBank/DDBJ databases">
        <authorList>
            <person name="Syromyatnikov M.Y."/>
            <person name="Popov V.N."/>
        </authorList>
    </citation>
    <scope>NUCLEOTIDE SEQUENCE [LARGE SCALE GENOMIC DNA]</scope>
    <source>
        <strain evidence="2">WF-38-12</strain>
    </source>
</reference>
<keyword evidence="3" id="KW-1185">Reference proteome</keyword>
<evidence type="ECO:0000259" key="1">
    <source>
        <dbReference type="Pfam" id="PF13391"/>
    </source>
</evidence>
<proteinExistence type="predicted"/>
<dbReference type="Proteomes" id="UP000054383">
    <property type="component" value="Unassembled WGS sequence"/>
</dbReference>
<organism evidence="2 3">
    <name type="scientific">Talaromyces islandicus</name>
    <name type="common">Penicillium islandicum</name>
    <dbReference type="NCBI Taxonomy" id="28573"/>
    <lineage>
        <taxon>Eukaryota</taxon>
        <taxon>Fungi</taxon>
        <taxon>Dikarya</taxon>
        <taxon>Ascomycota</taxon>
        <taxon>Pezizomycotina</taxon>
        <taxon>Eurotiomycetes</taxon>
        <taxon>Eurotiomycetidae</taxon>
        <taxon>Eurotiales</taxon>
        <taxon>Trichocomaceae</taxon>
        <taxon>Talaromyces</taxon>
        <taxon>Talaromyces sect. Islandici</taxon>
    </lineage>
</organism>
<accession>A0A0U1LQ40</accession>
<dbReference type="Pfam" id="PF13391">
    <property type="entry name" value="HNH_2"/>
    <property type="match status" value="1"/>
</dbReference>
<dbReference type="AlphaFoldDB" id="A0A0U1LQ40"/>
<name>A0A0U1LQ40_TALIS</name>
<dbReference type="InterPro" id="IPR003615">
    <property type="entry name" value="HNH_nuc"/>
</dbReference>
<dbReference type="OMA" id="HIRFGAF"/>
<sequence length="229" mass="25583">MNKPISLNNTGGGLTEENVDIVASTLDEGKSREQSFRDGVLKRDDNRCVITGEMDLSHWEELGSPDDEDTVLVEAAHIIPFSYGSRENSRSVIYPWNSSYASMLIKTNGPPYEKAKIWEVLYRWFPSVRQVGLTAENIDAVSNGISLRDSLHIRFGAFSLAFKPTDTANVYEIKTFKNFPAKEKVLLLPKDGLVEFKQANDAQDLRLPERALLECHYSVAEILNASGLG</sequence>
<dbReference type="OrthoDB" id="2104739at2759"/>